<evidence type="ECO:0000256" key="7">
    <source>
        <dbReference type="SAM" id="SignalP"/>
    </source>
</evidence>
<organism evidence="8 9">
    <name type="scientific">Trichostrongylus colubriformis</name>
    <name type="common">Black scour worm</name>
    <dbReference type="NCBI Taxonomy" id="6319"/>
    <lineage>
        <taxon>Eukaryota</taxon>
        <taxon>Metazoa</taxon>
        <taxon>Ecdysozoa</taxon>
        <taxon>Nematoda</taxon>
        <taxon>Chromadorea</taxon>
        <taxon>Rhabditida</taxon>
        <taxon>Rhabditina</taxon>
        <taxon>Rhabditomorpha</taxon>
        <taxon>Strongyloidea</taxon>
        <taxon>Trichostrongylidae</taxon>
        <taxon>Trichostrongylus</taxon>
    </lineage>
</organism>
<evidence type="ECO:0000256" key="2">
    <source>
        <dbReference type="ARBA" id="ARBA00022692"/>
    </source>
</evidence>
<feature type="transmembrane region" description="Helical" evidence="6">
    <location>
        <begin position="327"/>
        <end position="347"/>
    </location>
</feature>
<evidence type="ECO:0000256" key="4">
    <source>
        <dbReference type="ARBA" id="ARBA00023136"/>
    </source>
</evidence>
<feature type="transmembrane region" description="Helical" evidence="6">
    <location>
        <begin position="175"/>
        <end position="196"/>
    </location>
</feature>
<feature type="transmembrane region" description="Helical" evidence="6">
    <location>
        <begin position="232"/>
        <end position="248"/>
    </location>
</feature>
<feature type="transmembrane region" description="Helical" evidence="6">
    <location>
        <begin position="208"/>
        <end position="226"/>
    </location>
</feature>
<evidence type="ECO:0000313" key="9">
    <source>
        <dbReference type="Proteomes" id="UP001331761"/>
    </source>
</evidence>
<reference evidence="8 9" key="1">
    <citation type="submission" date="2019-10" db="EMBL/GenBank/DDBJ databases">
        <title>Assembly and Annotation for the nematode Trichostrongylus colubriformis.</title>
        <authorList>
            <person name="Martin J."/>
        </authorList>
    </citation>
    <scope>NUCLEOTIDE SEQUENCE [LARGE SCALE GENOMIC DNA]</scope>
    <source>
        <strain evidence="8">G859</strain>
        <tissue evidence="8">Whole worm</tissue>
    </source>
</reference>
<dbReference type="EMBL" id="WIXE01023650">
    <property type="protein sequence ID" value="KAK5966294.1"/>
    <property type="molecule type" value="Genomic_DNA"/>
</dbReference>
<keyword evidence="4 6" id="KW-0472">Membrane</keyword>
<feature type="transmembrane region" description="Helical" evidence="6">
    <location>
        <begin position="260"/>
        <end position="282"/>
    </location>
</feature>
<sequence length="403" mass="44595">MILLLLVNVLWVLSSELTRYIFIDEDFKRPFFTAYVKTCMLTVYMVRYLVFEKPLQHVYKVLESELSDCESIDMGGHSLTMEGFETMTSDSENDNDNVDGVSRSVRFADHREIRRMPSDEAQEARLARQPYSPPLFDCNCSMNLPQNVKYTVFFFAPMWLICTFTYQTALLSTSVSTLNLISSSSSLFVLVFSICFPSNGSSFTLLKAFLVAMNLGGVLLVSQFSSSLRGTIFAQISAVAYALYLTLYTRYQEKNGEISINLMFGTIGVMAAFGGTPLLYVFDALNVEKLHPLPNTEELGMVVMSALFGTLLADYLWLTAAGMTDSLSASLSLTLAIPFSFLADAVIRSKPPTGIQLIAAIPITVSFVGAALLQNKRSSPQPSETRHSSDDEDSAALLNDDES</sequence>
<dbReference type="Proteomes" id="UP001331761">
    <property type="component" value="Unassembled WGS sequence"/>
</dbReference>
<gene>
    <name evidence="8" type="ORF">GCK32_009255</name>
</gene>
<feature type="transmembrane region" description="Helical" evidence="6">
    <location>
        <begin position="353"/>
        <end position="373"/>
    </location>
</feature>
<dbReference type="AlphaFoldDB" id="A0AAN8F087"/>
<comment type="caution">
    <text evidence="8">The sequence shown here is derived from an EMBL/GenBank/DDBJ whole genome shotgun (WGS) entry which is preliminary data.</text>
</comment>
<evidence type="ECO:0000256" key="1">
    <source>
        <dbReference type="ARBA" id="ARBA00004141"/>
    </source>
</evidence>
<name>A0AAN8F087_TRICO</name>
<feature type="transmembrane region" description="Helical" evidence="6">
    <location>
        <begin position="302"/>
        <end position="320"/>
    </location>
</feature>
<feature type="chain" id="PRO_5042964844" evidence="7">
    <location>
        <begin position="16"/>
        <end position="403"/>
    </location>
</feature>
<keyword evidence="7" id="KW-0732">Signal</keyword>
<comment type="subcellular location">
    <subcellularLocation>
        <location evidence="1">Membrane</location>
        <topology evidence="1">Multi-pass membrane protein</topology>
    </subcellularLocation>
</comment>
<dbReference type="PANTHER" id="PTHR23051:SF0">
    <property type="entry name" value="SOLUTE CARRIER FAMILY 35 MEMBER F5"/>
    <property type="match status" value="1"/>
</dbReference>
<feature type="transmembrane region" description="Helical" evidence="6">
    <location>
        <begin position="30"/>
        <end position="50"/>
    </location>
</feature>
<feature type="region of interest" description="Disordered" evidence="5">
    <location>
        <begin position="376"/>
        <end position="403"/>
    </location>
</feature>
<keyword evidence="9" id="KW-1185">Reference proteome</keyword>
<feature type="transmembrane region" description="Helical" evidence="6">
    <location>
        <begin position="150"/>
        <end position="169"/>
    </location>
</feature>
<evidence type="ECO:0000256" key="3">
    <source>
        <dbReference type="ARBA" id="ARBA00022989"/>
    </source>
</evidence>
<accession>A0AAN8F087</accession>
<evidence type="ECO:0000313" key="8">
    <source>
        <dbReference type="EMBL" id="KAK5966294.1"/>
    </source>
</evidence>
<proteinExistence type="predicted"/>
<feature type="compositionally biased region" description="Acidic residues" evidence="5">
    <location>
        <begin position="390"/>
        <end position="403"/>
    </location>
</feature>
<protein>
    <submittedName>
        <fullName evidence="8">EamA domain-containing protein</fullName>
    </submittedName>
</protein>
<evidence type="ECO:0000256" key="6">
    <source>
        <dbReference type="SAM" id="Phobius"/>
    </source>
</evidence>
<keyword evidence="2 6" id="KW-0812">Transmembrane</keyword>
<dbReference type="GO" id="GO:0016020">
    <property type="term" value="C:membrane"/>
    <property type="evidence" value="ECO:0007669"/>
    <property type="project" value="UniProtKB-SubCell"/>
</dbReference>
<keyword evidence="3 6" id="KW-1133">Transmembrane helix</keyword>
<evidence type="ECO:0000256" key="5">
    <source>
        <dbReference type="SAM" id="MobiDB-lite"/>
    </source>
</evidence>
<feature type="signal peptide" evidence="7">
    <location>
        <begin position="1"/>
        <end position="15"/>
    </location>
</feature>
<dbReference type="PANTHER" id="PTHR23051">
    <property type="entry name" value="SOLUTE CARRIER FAMILY 35, MEMBER F5"/>
    <property type="match status" value="1"/>
</dbReference>